<feature type="transmembrane region" description="Helical" evidence="6">
    <location>
        <begin position="6"/>
        <end position="31"/>
    </location>
</feature>
<evidence type="ECO:0000313" key="7">
    <source>
        <dbReference type="EMBL" id="MCP8940806.1"/>
    </source>
</evidence>
<evidence type="ECO:0000256" key="3">
    <source>
        <dbReference type="ARBA" id="ARBA00022692"/>
    </source>
</evidence>
<evidence type="ECO:0000256" key="6">
    <source>
        <dbReference type="SAM" id="Phobius"/>
    </source>
</evidence>
<accession>A0ABT1LIM5</accession>
<keyword evidence="8" id="KW-1185">Reference proteome</keyword>
<evidence type="ECO:0000313" key="8">
    <source>
        <dbReference type="Proteomes" id="UP001205890"/>
    </source>
</evidence>
<evidence type="ECO:0000256" key="2">
    <source>
        <dbReference type="ARBA" id="ARBA00007511"/>
    </source>
</evidence>
<gene>
    <name evidence="7" type="ORF">NK718_19955</name>
</gene>
<feature type="transmembrane region" description="Helical" evidence="6">
    <location>
        <begin position="70"/>
        <end position="89"/>
    </location>
</feature>
<feature type="transmembrane region" description="Helical" evidence="6">
    <location>
        <begin position="137"/>
        <end position="158"/>
    </location>
</feature>
<evidence type="ECO:0000256" key="1">
    <source>
        <dbReference type="ARBA" id="ARBA00004141"/>
    </source>
</evidence>
<dbReference type="RefSeq" id="WP_254745973.1">
    <property type="nucleotide sequence ID" value="NZ_JANCLU010000027.1"/>
</dbReference>
<dbReference type="InterPro" id="IPR005496">
    <property type="entry name" value="Integral_membrane_TerC"/>
</dbReference>
<dbReference type="PANTHER" id="PTHR30238:SF4">
    <property type="entry name" value="SLL1022 PROTEIN"/>
    <property type="match status" value="1"/>
</dbReference>
<dbReference type="InterPro" id="IPR022301">
    <property type="entry name" value="Integral_membrane_YjbE"/>
</dbReference>
<feature type="transmembrane region" description="Helical" evidence="6">
    <location>
        <begin position="43"/>
        <end position="64"/>
    </location>
</feature>
<keyword evidence="3 6" id="KW-0812">Transmembrane</keyword>
<feature type="transmembrane region" description="Helical" evidence="6">
    <location>
        <begin position="109"/>
        <end position="131"/>
    </location>
</feature>
<proteinExistence type="inferred from homology"/>
<protein>
    <submittedName>
        <fullName evidence="7">TerC family protein</fullName>
    </submittedName>
</protein>
<evidence type="ECO:0000256" key="4">
    <source>
        <dbReference type="ARBA" id="ARBA00022989"/>
    </source>
</evidence>
<sequence length="228" mass="24062">MDFSLHGLIAVLEVIWINVLLSGDNAVVIALACRGLPLRQRRLGLVLGSGVAVLMRVVFTLIVVQLLETPFLRIAGSLLLLWIAVKLLVEEEDGDEDRVKASDKLMGAVWTIAVADMVMSLDNVLAIAAVAKNNTVLLVLGLVISIPLIVAGATLIMALLGRFPLLVWAGAALLGWVAGEMLDTDPWLVARFGEEALGEVEYALAGAGAALVVAAGLLLRRRAATEGA</sequence>
<dbReference type="NCBIfam" id="TIGR03717">
    <property type="entry name" value="R_switched_YjbE"/>
    <property type="match status" value="1"/>
</dbReference>
<keyword evidence="5 6" id="KW-0472">Membrane</keyword>
<keyword evidence="4 6" id="KW-1133">Transmembrane helix</keyword>
<name>A0ABT1LIM5_9HYPH</name>
<comment type="similarity">
    <text evidence="2">Belongs to the TerC family.</text>
</comment>
<evidence type="ECO:0000256" key="5">
    <source>
        <dbReference type="ARBA" id="ARBA00023136"/>
    </source>
</evidence>
<feature type="transmembrane region" description="Helical" evidence="6">
    <location>
        <begin position="165"/>
        <end position="182"/>
    </location>
</feature>
<comment type="caution">
    <text evidence="7">The sequence shown here is derived from an EMBL/GenBank/DDBJ whole genome shotgun (WGS) entry which is preliminary data.</text>
</comment>
<dbReference type="EMBL" id="JANCLU010000027">
    <property type="protein sequence ID" value="MCP8940806.1"/>
    <property type="molecule type" value="Genomic_DNA"/>
</dbReference>
<organism evidence="7 8">
    <name type="scientific">Alsobacter ponti</name>
    <dbReference type="NCBI Taxonomy" id="2962936"/>
    <lineage>
        <taxon>Bacteria</taxon>
        <taxon>Pseudomonadati</taxon>
        <taxon>Pseudomonadota</taxon>
        <taxon>Alphaproteobacteria</taxon>
        <taxon>Hyphomicrobiales</taxon>
        <taxon>Alsobacteraceae</taxon>
        <taxon>Alsobacter</taxon>
    </lineage>
</organism>
<dbReference type="Pfam" id="PF03741">
    <property type="entry name" value="TerC"/>
    <property type="match status" value="1"/>
</dbReference>
<comment type="subcellular location">
    <subcellularLocation>
        <location evidence="1">Membrane</location>
        <topology evidence="1">Multi-pass membrane protein</topology>
    </subcellularLocation>
</comment>
<feature type="transmembrane region" description="Helical" evidence="6">
    <location>
        <begin position="202"/>
        <end position="219"/>
    </location>
</feature>
<reference evidence="7 8" key="1">
    <citation type="submission" date="2022-07" db="EMBL/GenBank/DDBJ databases">
        <authorList>
            <person name="Li W.-J."/>
            <person name="Deng Q.-Q."/>
        </authorList>
    </citation>
    <scope>NUCLEOTIDE SEQUENCE [LARGE SCALE GENOMIC DNA]</scope>
    <source>
        <strain evidence="7 8">SYSU M60028</strain>
    </source>
</reference>
<dbReference type="Proteomes" id="UP001205890">
    <property type="component" value="Unassembled WGS sequence"/>
</dbReference>
<dbReference type="PANTHER" id="PTHR30238">
    <property type="entry name" value="MEMBRANE BOUND PREDICTED REDOX MODULATOR"/>
    <property type="match status" value="1"/>
</dbReference>